<dbReference type="AlphaFoldDB" id="A0A1J5RNR9"/>
<evidence type="ECO:0000256" key="2">
    <source>
        <dbReference type="ARBA" id="ARBA00022475"/>
    </source>
</evidence>
<dbReference type="InterPro" id="IPR005503">
    <property type="entry name" value="FliL"/>
</dbReference>
<evidence type="ECO:0000256" key="5">
    <source>
        <dbReference type="ARBA" id="ARBA00022779"/>
    </source>
</evidence>
<evidence type="ECO:0000313" key="10">
    <source>
        <dbReference type="EMBL" id="OIQ93724.1"/>
    </source>
</evidence>
<feature type="compositionally biased region" description="Acidic residues" evidence="8">
    <location>
        <begin position="1"/>
        <end position="19"/>
    </location>
</feature>
<keyword evidence="2" id="KW-1003">Cell membrane</keyword>
<protein>
    <submittedName>
        <fullName evidence="10">Flagellar FliL protein</fullName>
    </submittedName>
</protein>
<comment type="caution">
    <text evidence="10">The sequence shown here is derived from an EMBL/GenBank/DDBJ whole genome shotgun (WGS) entry which is preliminary data.</text>
</comment>
<evidence type="ECO:0000256" key="3">
    <source>
        <dbReference type="ARBA" id="ARBA00022500"/>
    </source>
</evidence>
<feature type="compositionally biased region" description="Gly residues" evidence="8">
    <location>
        <begin position="21"/>
        <end position="30"/>
    </location>
</feature>
<evidence type="ECO:0000256" key="6">
    <source>
        <dbReference type="ARBA" id="ARBA00022989"/>
    </source>
</evidence>
<keyword evidence="5" id="KW-0283">Flagellar rotation</keyword>
<dbReference type="GO" id="GO:0005886">
    <property type="term" value="C:plasma membrane"/>
    <property type="evidence" value="ECO:0007669"/>
    <property type="project" value="UniProtKB-SubCell"/>
</dbReference>
<evidence type="ECO:0000256" key="1">
    <source>
        <dbReference type="ARBA" id="ARBA00004162"/>
    </source>
</evidence>
<dbReference type="Pfam" id="PF03748">
    <property type="entry name" value="FliL"/>
    <property type="match status" value="1"/>
</dbReference>
<keyword evidence="10" id="KW-0966">Cell projection</keyword>
<name>A0A1J5RNR9_9ZZZZ</name>
<proteinExistence type="predicted"/>
<dbReference type="GO" id="GO:0071978">
    <property type="term" value="P:bacterial-type flagellum-dependent swarming motility"/>
    <property type="evidence" value="ECO:0007669"/>
    <property type="project" value="TreeGrafter"/>
</dbReference>
<evidence type="ECO:0000256" key="4">
    <source>
        <dbReference type="ARBA" id="ARBA00022692"/>
    </source>
</evidence>
<evidence type="ECO:0000256" key="9">
    <source>
        <dbReference type="SAM" id="Phobius"/>
    </source>
</evidence>
<sequence>MAEDLEEDFEDGEGADDGVESTGGSGGGGGGGKKKLILFIVLPLLLVVGAGAGAYFSGLLDGLLHRSSGASAAKSEEKAAPAASPQAPAEVQAAVFYDLPEILVNLNSPGRRQNFLKIRVSLELQSALDVGKIEAVMPRIIDTFQVYLRELRVEDLRGSAGMLRLREELLTRVNNEVKPAKVNDVLFKEMLVQ</sequence>
<gene>
    <name evidence="10" type="primary">fliL_1</name>
    <name evidence="10" type="ORF">GALL_243150</name>
</gene>
<dbReference type="GO" id="GO:0009425">
    <property type="term" value="C:bacterial-type flagellum basal body"/>
    <property type="evidence" value="ECO:0007669"/>
    <property type="project" value="InterPro"/>
</dbReference>
<dbReference type="PANTHER" id="PTHR35091:SF2">
    <property type="entry name" value="FLAGELLAR PROTEIN FLIL"/>
    <property type="match status" value="1"/>
</dbReference>
<keyword evidence="6 9" id="KW-1133">Transmembrane helix</keyword>
<accession>A0A1J5RNR9</accession>
<evidence type="ECO:0000256" key="8">
    <source>
        <dbReference type="SAM" id="MobiDB-lite"/>
    </source>
</evidence>
<organism evidence="10">
    <name type="scientific">mine drainage metagenome</name>
    <dbReference type="NCBI Taxonomy" id="410659"/>
    <lineage>
        <taxon>unclassified sequences</taxon>
        <taxon>metagenomes</taxon>
        <taxon>ecological metagenomes</taxon>
    </lineage>
</organism>
<keyword evidence="10" id="KW-0969">Cilium</keyword>
<dbReference type="EMBL" id="MLJW01000201">
    <property type="protein sequence ID" value="OIQ93724.1"/>
    <property type="molecule type" value="Genomic_DNA"/>
</dbReference>
<dbReference type="PANTHER" id="PTHR35091">
    <property type="entry name" value="FLAGELLAR PROTEIN FLIL"/>
    <property type="match status" value="1"/>
</dbReference>
<dbReference type="GO" id="GO:0006935">
    <property type="term" value="P:chemotaxis"/>
    <property type="evidence" value="ECO:0007669"/>
    <property type="project" value="UniProtKB-KW"/>
</dbReference>
<feature type="region of interest" description="Disordered" evidence="8">
    <location>
        <begin position="1"/>
        <end position="30"/>
    </location>
</feature>
<keyword evidence="3" id="KW-0145">Chemotaxis</keyword>
<reference evidence="10" key="1">
    <citation type="submission" date="2016-10" db="EMBL/GenBank/DDBJ databases">
        <title>Sequence of Gallionella enrichment culture.</title>
        <authorList>
            <person name="Poehlein A."/>
            <person name="Muehling M."/>
            <person name="Daniel R."/>
        </authorList>
    </citation>
    <scope>NUCLEOTIDE SEQUENCE</scope>
</reference>
<comment type="subcellular location">
    <subcellularLocation>
        <location evidence="1">Cell membrane</location>
        <topology evidence="1">Single-pass membrane protein</topology>
    </subcellularLocation>
</comment>
<evidence type="ECO:0000256" key="7">
    <source>
        <dbReference type="ARBA" id="ARBA00023136"/>
    </source>
</evidence>
<feature type="transmembrane region" description="Helical" evidence="9">
    <location>
        <begin position="36"/>
        <end position="56"/>
    </location>
</feature>
<keyword evidence="4 9" id="KW-0812">Transmembrane</keyword>
<keyword evidence="10" id="KW-0282">Flagellum</keyword>
<keyword evidence="7 9" id="KW-0472">Membrane</keyword>